<evidence type="ECO:0000313" key="2">
    <source>
        <dbReference type="EMBL" id="MQR48218.1"/>
    </source>
</evidence>
<dbReference type="Gene3D" id="3.40.50.300">
    <property type="entry name" value="P-loop containing nucleotide triphosphate hydrolases"/>
    <property type="match status" value="1"/>
</dbReference>
<dbReference type="Proteomes" id="UP000032746">
    <property type="component" value="Chromosome"/>
</dbReference>
<sequence>MELSQTISNLIFEIQKLTQAVEKISKTQEISVDVLDEAIAFRWERENNKGSLVAIRKPQLISFNHLCNIDSQLTKVKLNTEAFAKGLLANNVLMTGSRGTGKSSIVKACLNEYHHLGLRVIELEKKYLEDLPKIINLLQDRTERFIIFCDDLAFEAGDSSYATLKTVLDGSLASSSDNTLIYATSNRKHMVAEYNKDNTELNVGENGELRPGDSIEQKISLADRFGLQINFYGFSQQEYLKTVQYWLNEYKWQQRETWETIQLKAIQYATQQGNRSGRIANQFAKMIVGQEMLSAAGLVPAIK</sequence>
<dbReference type="InterPro" id="IPR008533">
    <property type="entry name" value="DUF815"/>
</dbReference>
<evidence type="ECO:0000313" key="1">
    <source>
        <dbReference type="EMBL" id="AKA31223.1"/>
    </source>
</evidence>
<dbReference type="PATRIC" id="fig|470.1314.peg.464"/>
<reference evidence="3 5" key="3">
    <citation type="submission" date="2018-10" db="EMBL/GenBank/DDBJ databases">
        <title>GWAS and RNA-Seq identify cryptic mechanisms of antimicrobial resistance in Acinetobacter baumannii.</title>
        <authorList>
            <person name="Sahl J.W."/>
        </authorList>
    </citation>
    <scope>NUCLEOTIDE SEQUENCE [LARGE SCALE GENOMIC DNA]</scope>
    <source>
        <strain evidence="3 5">TG28175</strain>
    </source>
</reference>
<evidence type="ECO:0000313" key="4">
    <source>
        <dbReference type="Proteomes" id="UP000032746"/>
    </source>
</evidence>
<evidence type="ECO:0000313" key="3">
    <source>
        <dbReference type="EMBL" id="RSR50986.1"/>
    </source>
</evidence>
<dbReference type="EMBL" id="WIOC01000002">
    <property type="protein sequence ID" value="MQR48218.1"/>
    <property type="molecule type" value="Genomic_DNA"/>
</dbReference>
<reference evidence="4" key="2">
    <citation type="submission" date="2015-03" db="EMBL/GenBank/DDBJ databases">
        <authorList>
            <person name="Gallagher L.A."/>
            <person name="Hayden H.S."/>
            <person name="Weiss E.J."/>
            <person name="Hager K.R."/>
            <person name="Ramage E."/>
            <person name="Radey M.R."/>
            <person name="Bydalek R."/>
            <person name="Manoil C."/>
            <person name="Miller S.I."/>
            <person name="Brittnacher M.J."/>
        </authorList>
    </citation>
    <scope>NUCLEOTIDE SEQUENCE [LARGE SCALE GENOMIC DNA]</scope>
    <source>
        <strain evidence="4">AB5075-UW</strain>
    </source>
</reference>
<dbReference type="Proteomes" id="UP000280073">
    <property type="component" value="Unassembled WGS sequence"/>
</dbReference>
<dbReference type="AlphaFoldDB" id="A0A0D5YH42"/>
<dbReference type="PANTHER" id="PTHR42935:SF1">
    <property type="entry name" value="SLR0930 PROTEIN"/>
    <property type="match status" value="1"/>
</dbReference>
<name>A0A0D5YH42_ACIBA</name>
<reference evidence="1 4" key="1">
    <citation type="journal article" date="2015" name="J. Bacteriol.">
        <title>Resources for Genetic and Genomic Analysis of Emerging Pathogen Acinetobacter baumannii.</title>
        <authorList>
            <person name="Gallagher L.A."/>
            <person name="Ramage E."/>
            <person name="Weiss E.J."/>
            <person name="Radey M."/>
            <person name="Hayden H.S."/>
            <person name="Held K.G."/>
            <person name="Huse H.K."/>
            <person name="Zurawski D.V."/>
            <person name="Brittnacher M.J."/>
            <person name="Manoil C."/>
        </authorList>
    </citation>
    <scope>NUCLEOTIDE SEQUENCE [LARGE SCALE GENOMIC DNA]</scope>
    <source>
        <strain evidence="1 4">AB5075-UW</strain>
    </source>
</reference>
<protein>
    <submittedName>
        <fullName evidence="3">ATP-binding protein</fullName>
    </submittedName>
    <submittedName>
        <fullName evidence="1">ATPase</fullName>
    </submittedName>
    <submittedName>
        <fullName evidence="2">DUF815 domain-containing protein</fullName>
    </submittedName>
</protein>
<dbReference type="EMBL" id="CP008706">
    <property type="protein sequence ID" value="AKA31223.1"/>
    <property type="molecule type" value="Genomic_DNA"/>
</dbReference>
<evidence type="ECO:0000313" key="6">
    <source>
        <dbReference type="Proteomes" id="UP000461234"/>
    </source>
</evidence>
<dbReference type="InterPro" id="IPR027417">
    <property type="entry name" value="P-loop_NTPase"/>
</dbReference>
<dbReference type="PANTHER" id="PTHR42935">
    <property type="entry name" value="SLR0930 PROTEIN"/>
    <property type="match status" value="1"/>
</dbReference>
<dbReference type="Proteomes" id="UP000461234">
    <property type="component" value="Unassembled WGS sequence"/>
</dbReference>
<dbReference type="RefSeq" id="WP_000423654.1">
    <property type="nucleotide sequence ID" value="NZ_AP031576.1"/>
</dbReference>
<proteinExistence type="predicted"/>
<dbReference type="EMBL" id="RFDI01000981">
    <property type="protein sequence ID" value="RSR50986.1"/>
    <property type="molecule type" value="Genomic_DNA"/>
</dbReference>
<dbReference type="OMA" id="AIQWSHD"/>
<evidence type="ECO:0000313" key="5">
    <source>
        <dbReference type="Proteomes" id="UP000280073"/>
    </source>
</evidence>
<keyword evidence="3" id="KW-0547">Nucleotide-binding</keyword>
<gene>
    <name evidence="1" type="ORF">ABUW_1483</name>
    <name evidence="3" type="ORF">EA686_16660</name>
    <name evidence="2" type="ORF">F2P40_02565</name>
</gene>
<dbReference type="OrthoDB" id="9812140at2"/>
<accession>A0A0D5YH42</accession>
<dbReference type="Pfam" id="PF05673">
    <property type="entry name" value="DUF815"/>
    <property type="match status" value="1"/>
</dbReference>
<dbReference type="SUPFAM" id="SSF52540">
    <property type="entry name" value="P-loop containing nucleoside triphosphate hydrolases"/>
    <property type="match status" value="1"/>
</dbReference>
<dbReference type="GO" id="GO:0005524">
    <property type="term" value="F:ATP binding"/>
    <property type="evidence" value="ECO:0007669"/>
    <property type="project" value="UniProtKB-KW"/>
</dbReference>
<reference evidence="2 6" key="4">
    <citation type="submission" date="2019-10" db="EMBL/GenBank/DDBJ databases">
        <title>Genetic environment of the oxa23 gene and comparative analysis of carbapenem resistant Acinetobacter baumannii isolates belonging to global clone 1, lineage 2 recovered in a burns hospital outbreak in 2012-2013.</title>
        <authorList>
            <person name="Douraghi M."/>
            <person name="Aris P."/>
            <person name="Kenyon J."/>
            <person name="Hamidian M."/>
        </authorList>
    </citation>
    <scope>NUCLEOTIDE SEQUENCE [LARGE SCALE GENOMIC DNA]</scope>
    <source>
        <strain evidence="2 6">ABS103</strain>
    </source>
</reference>
<keyword evidence="3" id="KW-0067">ATP-binding</keyword>
<organism evidence="1 4">
    <name type="scientific">Acinetobacter baumannii</name>
    <dbReference type="NCBI Taxonomy" id="470"/>
    <lineage>
        <taxon>Bacteria</taxon>
        <taxon>Pseudomonadati</taxon>
        <taxon>Pseudomonadota</taxon>
        <taxon>Gammaproteobacteria</taxon>
        <taxon>Moraxellales</taxon>
        <taxon>Moraxellaceae</taxon>
        <taxon>Acinetobacter</taxon>
        <taxon>Acinetobacter calcoaceticus/baumannii complex</taxon>
    </lineage>
</organism>